<keyword evidence="2" id="KW-1185">Reference proteome</keyword>
<reference evidence="1 2" key="1">
    <citation type="submission" date="2018-06" db="EMBL/GenBank/DDBJ databases">
        <title>Complete Genomes of Monosporascus.</title>
        <authorList>
            <person name="Robinson A.J."/>
            <person name="Natvig D.O."/>
        </authorList>
    </citation>
    <scope>NUCLEOTIDE SEQUENCE [LARGE SCALE GENOMIC DNA]</scope>
    <source>
        <strain evidence="1 2">CBS 110550</strain>
    </source>
</reference>
<gene>
    <name evidence="1" type="ORF">DL764_004242</name>
</gene>
<dbReference type="Proteomes" id="UP000293360">
    <property type="component" value="Unassembled WGS sequence"/>
</dbReference>
<evidence type="ECO:0000313" key="2">
    <source>
        <dbReference type="Proteomes" id="UP000293360"/>
    </source>
</evidence>
<dbReference type="EMBL" id="QJNU01000196">
    <property type="protein sequence ID" value="RYP04773.1"/>
    <property type="molecule type" value="Genomic_DNA"/>
</dbReference>
<organism evidence="1 2">
    <name type="scientific">Monosporascus ibericus</name>
    <dbReference type="NCBI Taxonomy" id="155417"/>
    <lineage>
        <taxon>Eukaryota</taxon>
        <taxon>Fungi</taxon>
        <taxon>Dikarya</taxon>
        <taxon>Ascomycota</taxon>
        <taxon>Pezizomycotina</taxon>
        <taxon>Sordariomycetes</taxon>
        <taxon>Xylariomycetidae</taxon>
        <taxon>Xylariales</taxon>
        <taxon>Xylariales incertae sedis</taxon>
        <taxon>Monosporascus</taxon>
    </lineage>
</organism>
<comment type="caution">
    <text evidence="1">The sequence shown here is derived from an EMBL/GenBank/DDBJ whole genome shotgun (WGS) entry which is preliminary data.</text>
</comment>
<evidence type="ECO:0000313" key="1">
    <source>
        <dbReference type="EMBL" id="RYP04773.1"/>
    </source>
</evidence>
<dbReference type="InterPro" id="IPR028994">
    <property type="entry name" value="Integrin_alpha_N"/>
</dbReference>
<sequence>MSFQLEDVVDQAFEEFGVSDMAKFLPRPSAALPSCSSDLEISPDVDSFIFGATFARRNHEDDGPTWFFQDIKVEGLDHMIVLDYNASGQMDHMVAWRNDSPTSTTTFSCAILKWEKDVETGDIFLKRQLPEITEITEMPGLEFVVPSNFIITSFLGFAIDWDSSGRMDHFCFGIMGDSKGLAVYKRDPSNNGLSCVFSQSGTVGDLAMDPSPEFGRPRQLLAIELDNHGKRDGLLQYDYVDFDIFRHRRNGDEHWFERIYKLDRRTMFEFDGQFNMNIFWTVMTPVRNPVTGAEQLYFVGGHKAVGVHWKLMEWDPSQQTLVEKGQGATGYGLRKQQAYVTSLDYHGTGHRDHLFVMDYQSHGTPLQFRLQRLRPESTLSYYGIGAIYGWRLVLLSVLTTWTFNSKFSRTDPHVTVDLSVVLITNALAVGDALVRFSRRPPD</sequence>
<dbReference type="SUPFAM" id="SSF69318">
    <property type="entry name" value="Integrin alpha N-terminal domain"/>
    <property type="match status" value="1"/>
</dbReference>
<name>A0A4Q4THI6_9PEZI</name>
<dbReference type="AlphaFoldDB" id="A0A4Q4THI6"/>
<protein>
    <submittedName>
        <fullName evidence="1">Uncharacterized protein</fullName>
    </submittedName>
</protein>
<accession>A0A4Q4THI6</accession>
<proteinExistence type="predicted"/>
<dbReference type="OrthoDB" id="2840902at2759"/>